<feature type="chain" id="PRO_5022830863" evidence="2">
    <location>
        <begin position="32"/>
        <end position="132"/>
    </location>
</feature>
<dbReference type="InterPro" id="IPR048034">
    <property type="entry name" value="CopL-like"/>
</dbReference>
<protein>
    <submittedName>
        <fullName evidence="3">CopL family metal-binding regulatory protein</fullName>
    </submittedName>
</protein>
<name>A0A5C5TTX7_9GAMM</name>
<evidence type="ECO:0000256" key="1">
    <source>
        <dbReference type="SAM" id="MobiDB-lite"/>
    </source>
</evidence>
<feature type="region of interest" description="Disordered" evidence="1">
    <location>
        <begin position="36"/>
        <end position="67"/>
    </location>
</feature>
<dbReference type="RefSeq" id="WP_146313733.1">
    <property type="nucleotide sequence ID" value="NZ_VOHE01000016.1"/>
</dbReference>
<comment type="caution">
    <text evidence="3">The sequence shown here is derived from an EMBL/GenBank/DDBJ whole genome shotgun (WGS) entry which is preliminary data.</text>
</comment>
<sequence>MSLPALLLRLLLAVTLCLDGSLSLWMSSAMAAERAGMASDAAGQRGTPLGEDCERAPATDDDAGSVPHEDCDCRAGFGTGSGCGCVCVFPLAAIQHPLLFAARQRVSSPPPGFVPVEVPRSAVSPVFRPPIG</sequence>
<keyword evidence="4" id="KW-1185">Reference proteome</keyword>
<feature type="signal peptide" evidence="2">
    <location>
        <begin position="1"/>
        <end position="31"/>
    </location>
</feature>
<reference evidence="3 4" key="1">
    <citation type="submission" date="2019-07" db="EMBL/GenBank/DDBJ databases">
        <title>Luteimonas sp. YD-1 nov., isolated from acidic soil.</title>
        <authorList>
            <person name="Zhou J."/>
        </authorList>
    </citation>
    <scope>NUCLEOTIDE SEQUENCE [LARGE SCALE GENOMIC DNA]</scope>
    <source>
        <strain evidence="3 4">YD-1</strain>
    </source>
</reference>
<proteinExistence type="predicted"/>
<dbReference type="NCBIfam" id="NF033807">
    <property type="entry name" value="CopL_fam"/>
    <property type="match status" value="1"/>
</dbReference>
<evidence type="ECO:0000313" key="3">
    <source>
        <dbReference type="EMBL" id="TWT16818.1"/>
    </source>
</evidence>
<evidence type="ECO:0000256" key="2">
    <source>
        <dbReference type="SAM" id="SignalP"/>
    </source>
</evidence>
<gene>
    <name evidence="3" type="ORF">FQY79_15175</name>
</gene>
<dbReference type="Proteomes" id="UP000315949">
    <property type="component" value="Unassembled WGS sequence"/>
</dbReference>
<dbReference type="AlphaFoldDB" id="A0A5C5TTX7"/>
<keyword evidence="2" id="KW-0732">Signal</keyword>
<dbReference type="EMBL" id="VOHE01000016">
    <property type="protein sequence ID" value="TWT16818.1"/>
    <property type="molecule type" value="Genomic_DNA"/>
</dbReference>
<evidence type="ECO:0000313" key="4">
    <source>
        <dbReference type="Proteomes" id="UP000315949"/>
    </source>
</evidence>
<organism evidence="3 4">
    <name type="scientific">Luteimonas wenzhouensis</name>
    <dbReference type="NCBI Taxonomy" id="2599615"/>
    <lineage>
        <taxon>Bacteria</taxon>
        <taxon>Pseudomonadati</taxon>
        <taxon>Pseudomonadota</taxon>
        <taxon>Gammaproteobacteria</taxon>
        <taxon>Lysobacterales</taxon>
        <taxon>Lysobacteraceae</taxon>
        <taxon>Luteimonas</taxon>
    </lineage>
</organism>
<accession>A0A5C5TTX7</accession>